<feature type="domain" description="POTRA" evidence="13">
    <location>
        <begin position="184"/>
        <end position="245"/>
    </location>
</feature>
<keyword evidence="6 11" id="KW-0732">Signal</keyword>
<dbReference type="RefSeq" id="WP_167188768.1">
    <property type="nucleotide sequence ID" value="NZ_JAAONZ010000013.1"/>
</dbReference>
<evidence type="ECO:0000313" key="15">
    <source>
        <dbReference type="EMBL" id="NHO66959.1"/>
    </source>
</evidence>
<name>A0A9E5JUT7_9GAMM</name>
<evidence type="ECO:0000256" key="11">
    <source>
        <dbReference type="SAM" id="SignalP"/>
    </source>
</evidence>
<dbReference type="GO" id="GO:0097347">
    <property type="term" value="C:TAM protein secretion complex"/>
    <property type="evidence" value="ECO:0007669"/>
    <property type="project" value="TreeGrafter"/>
</dbReference>
<evidence type="ECO:0000256" key="7">
    <source>
        <dbReference type="ARBA" id="ARBA00023136"/>
    </source>
</evidence>
<evidence type="ECO:0000256" key="3">
    <source>
        <dbReference type="ARBA" id="ARBA00015419"/>
    </source>
</evidence>
<keyword evidence="16" id="KW-1185">Reference proteome</keyword>
<proteinExistence type="inferred from homology"/>
<evidence type="ECO:0000256" key="9">
    <source>
        <dbReference type="ARBA" id="ARBA00033063"/>
    </source>
</evidence>
<comment type="subunit">
    <text evidence="10">Interacts with TamB to form the translocation and assembly module (TAM).</text>
</comment>
<dbReference type="GO" id="GO:0009306">
    <property type="term" value="P:protein secretion"/>
    <property type="evidence" value="ECO:0007669"/>
    <property type="project" value="TreeGrafter"/>
</dbReference>
<evidence type="ECO:0000256" key="10">
    <source>
        <dbReference type="ARBA" id="ARBA00093548"/>
    </source>
</evidence>
<keyword evidence="4" id="KW-1134">Transmembrane beta strand</keyword>
<evidence type="ECO:0000256" key="8">
    <source>
        <dbReference type="ARBA" id="ARBA00023237"/>
    </source>
</evidence>
<reference evidence="15" key="1">
    <citation type="submission" date="2020-03" db="EMBL/GenBank/DDBJ databases">
        <authorList>
            <person name="Guo F."/>
        </authorList>
    </citation>
    <scope>NUCLEOTIDE SEQUENCE</scope>
    <source>
        <strain evidence="15">JCM 30134</strain>
    </source>
</reference>
<feature type="domain" description="TamA POTRA" evidence="14">
    <location>
        <begin position="22"/>
        <end position="93"/>
    </location>
</feature>
<feature type="domain" description="Bacterial surface antigen (D15)" evidence="12">
    <location>
        <begin position="318"/>
        <end position="565"/>
    </location>
</feature>
<evidence type="ECO:0000313" key="16">
    <source>
        <dbReference type="Proteomes" id="UP000787472"/>
    </source>
</evidence>
<evidence type="ECO:0000259" key="14">
    <source>
        <dbReference type="Pfam" id="PF17243"/>
    </source>
</evidence>
<dbReference type="Gene3D" id="3.10.20.310">
    <property type="entry name" value="membrane protein fhac"/>
    <property type="match status" value="3"/>
</dbReference>
<dbReference type="Proteomes" id="UP000787472">
    <property type="component" value="Unassembled WGS sequence"/>
</dbReference>
<keyword evidence="7" id="KW-0472">Membrane</keyword>
<protein>
    <recommendedName>
        <fullName evidence="3">Translocation and assembly module subunit TamA</fullName>
    </recommendedName>
    <alternativeName>
        <fullName evidence="9">Autotransporter assembly factor TamA</fullName>
    </alternativeName>
</protein>
<organism evidence="15 16">
    <name type="scientific">Pseudomaricurvus hydrocarbonicus</name>
    <dbReference type="NCBI Taxonomy" id="1470433"/>
    <lineage>
        <taxon>Bacteria</taxon>
        <taxon>Pseudomonadati</taxon>
        <taxon>Pseudomonadota</taxon>
        <taxon>Gammaproteobacteria</taxon>
        <taxon>Cellvibrionales</taxon>
        <taxon>Cellvibrionaceae</taxon>
        <taxon>Pseudomaricurvus</taxon>
    </lineage>
</organism>
<keyword evidence="8" id="KW-0998">Cell outer membrane</keyword>
<evidence type="ECO:0000259" key="12">
    <source>
        <dbReference type="Pfam" id="PF01103"/>
    </source>
</evidence>
<dbReference type="Pfam" id="PF07244">
    <property type="entry name" value="POTRA"/>
    <property type="match status" value="1"/>
</dbReference>
<evidence type="ECO:0000256" key="1">
    <source>
        <dbReference type="ARBA" id="ARBA00004442"/>
    </source>
</evidence>
<dbReference type="AlphaFoldDB" id="A0A9E5JUT7"/>
<evidence type="ECO:0000256" key="2">
    <source>
        <dbReference type="ARBA" id="ARBA00010248"/>
    </source>
</evidence>
<dbReference type="EMBL" id="JAAONZ010000013">
    <property type="protein sequence ID" value="NHO66959.1"/>
    <property type="molecule type" value="Genomic_DNA"/>
</dbReference>
<evidence type="ECO:0000259" key="13">
    <source>
        <dbReference type="Pfam" id="PF07244"/>
    </source>
</evidence>
<comment type="subcellular location">
    <subcellularLocation>
        <location evidence="1">Cell outer membrane</location>
    </subcellularLocation>
</comment>
<comment type="similarity">
    <text evidence="2">Belongs to the TamA family.</text>
</comment>
<feature type="chain" id="PRO_5038913065" description="Translocation and assembly module subunit TamA" evidence="11">
    <location>
        <begin position="20"/>
        <end position="568"/>
    </location>
</feature>
<evidence type="ECO:0000256" key="4">
    <source>
        <dbReference type="ARBA" id="ARBA00022452"/>
    </source>
</evidence>
<gene>
    <name evidence="15" type="ORF">G8770_15520</name>
</gene>
<dbReference type="Gene3D" id="2.40.160.50">
    <property type="entry name" value="membrane protein fhac: a member of the omp85/tpsb transporter family"/>
    <property type="match status" value="1"/>
</dbReference>
<dbReference type="InterPro" id="IPR039910">
    <property type="entry name" value="D15-like"/>
</dbReference>
<dbReference type="PANTHER" id="PTHR12815">
    <property type="entry name" value="SORTING AND ASSEMBLY MACHINERY SAMM50 PROTEIN FAMILY MEMBER"/>
    <property type="match status" value="1"/>
</dbReference>
<evidence type="ECO:0000256" key="5">
    <source>
        <dbReference type="ARBA" id="ARBA00022692"/>
    </source>
</evidence>
<dbReference type="Pfam" id="PF17243">
    <property type="entry name" value="POTRA_TamA_1"/>
    <property type="match status" value="1"/>
</dbReference>
<dbReference type="InterPro" id="IPR010827">
    <property type="entry name" value="BamA/TamA_POTRA"/>
</dbReference>
<accession>A0A9E5JUT7</accession>
<evidence type="ECO:0000256" key="6">
    <source>
        <dbReference type="ARBA" id="ARBA00022729"/>
    </source>
</evidence>
<sequence length="568" mass="62851">MGRATLGLFLVCFAVAAAAKLEVKIEPSHKEVKENIQAFVGAVEPANQAELTRLAKHVDEQASRAAQALGYYHSTNHIEFAGTDDKPVIKLKVVLGPPVTLRHVNIEIDGPGQGTDAFTLPETTQLATGMILNHGTYEDLKTLIQHQALAYGYFSGTFLQKQLLVDVEHNKADINLTYQTGPRYRLGEVAFTDTVFNADLLNSLVPFKSGDFYTSDRIAAFNRALLASGYFMSVKVTPQPDLAVDNVIPIQVALVERDPHSLGFGGGYSTDVGPRAKATWDQHWLNAEGDSRGAAMELSTVRQQLSTYYKTLLEKSYADDLRYFAGLQFEDIDEIETESVVVGAELYKRLESNWERTYGLRLEHDVFSLGQASGETTLLIPSLAFHRVHTSSQIDPAWGYRMLVEFEGAKEDIISSVDFASVTSQIKGLYTFFGRHRVLGRLSLGVVATNSFEDIPPSHRYFAGGDQSVRGYDYQQLSPRDSDGENIGGRYLLAGSLEYQYQFLDKWRVAGFMDHGNAVNSLNDPLKTSVGLGLRWVSPIGSIRIDVARSLSDPDEGFRIHFSMGPEL</sequence>
<dbReference type="InterPro" id="IPR000184">
    <property type="entry name" value="Bac_surfAg_D15"/>
</dbReference>
<dbReference type="PANTHER" id="PTHR12815:SF47">
    <property type="entry name" value="TRANSLOCATION AND ASSEMBLY MODULE SUBUNIT TAMA"/>
    <property type="match status" value="1"/>
</dbReference>
<dbReference type="Pfam" id="PF01103">
    <property type="entry name" value="Omp85"/>
    <property type="match status" value="1"/>
</dbReference>
<dbReference type="InterPro" id="IPR035243">
    <property type="entry name" value="TamA_POTRA_Dom_1"/>
</dbReference>
<feature type="signal peptide" evidence="11">
    <location>
        <begin position="1"/>
        <end position="19"/>
    </location>
</feature>
<keyword evidence="5" id="KW-0812">Transmembrane</keyword>
<dbReference type="GO" id="GO:0009279">
    <property type="term" value="C:cell outer membrane"/>
    <property type="evidence" value="ECO:0007669"/>
    <property type="project" value="UniProtKB-SubCell"/>
</dbReference>
<comment type="caution">
    <text evidence="15">The sequence shown here is derived from an EMBL/GenBank/DDBJ whole genome shotgun (WGS) entry which is preliminary data.</text>
</comment>